<gene>
    <name evidence="8" type="ORF">DEW08_27735</name>
</gene>
<feature type="transmembrane region" description="Helical" evidence="7">
    <location>
        <begin position="71"/>
        <end position="88"/>
    </location>
</feature>
<feature type="transmembrane region" description="Helical" evidence="7">
    <location>
        <begin position="115"/>
        <end position="141"/>
    </location>
</feature>
<dbReference type="PANTHER" id="PTHR30086">
    <property type="entry name" value="ARGININE EXPORTER PROTEIN ARGO"/>
    <property type="match status" value="1"/>
</dbReference>
<dbReference type="Pfam" id="PF01810">
    <property type="entry name" value="LysE"/>
    <property type="match status" value="1"/>
</dbReference>
<keyword evidence="3" id="KW-1003">Cell membrane</keyword>
<evidence type="ECO:0000256" key="5">
    <source>
        <dbReference type="ARBA" id="ARBA00022989"/>
    </source>
</evidence>
<dbReference type="EMBL" id="CP029357">
    <property type="protein sequence ID" value="AWK89835.1"/>
    <property type="molecule type" value="Genomic_DNA"/>
</dbReference>
<evidence type="ECO:0000256" key="1">
    <source>
        <dbReference type="ARBA" id="ARBA00004651"/>
    </source>
</evidence>
<comment type="similarity">
    <text evidence="2">Belongs to the Rht family.</text>
</comment>
<name>A0A2S2CZH6_9PROT</name>
<keyword evidence="4 7" id="KW-0812">Transmembrane</keyword>
<evidence type="ECO:0000256" key="3">
    <source>
        <dbReference type="ARBA" id="ARBA00022475"/>
    </source>
</evidence>
<proteinExistence type="inferred from homology"/>
<sequence length="208" mass="21937">MTLELWIVYALAAIGLSLTPGPNGLLSLTHGVRFGFARTVFTILGGVLGFMVLIAASLAGMGALLAASETAFTIAKWIGAAYLVYLGIRLWRSPAATVEAGEDGPAVRRDGPARLFAQGFLVAVSNPKALIFFAAFLPQFMVPGASFWLQLGVLGGTFAVTELCYELVLAGMAQRIAPWLTRHGRWFNRVTGGTFVGIGGLMATASRG</sequence>
<dbReference type="OrthoDB" id="9804822at2"/>
<dbReference type="KEGG" id="azz:DEW08_27735"/>
<keyword evidence="6 7" id="KW-0472">Membrane</keyword>
<dbReference type="RefSeq" id="WP_109333528.1">
    <property type="nucleotide sequence ID" value="NZ_CP029357.1"/>
</dbReference>
<dbReference type="InterPro" id="IPR001123">
    <property type="entry name" value="LeuE-type"/>
</dbReference>
<dbReference type="GO" id="GO:0042970">
    <property type="term" value="F:homoserine transmembrane transporter activity"/>
    <property type="evidence" value="ECO:0007669"/>
    <property type="project" value="TreeGrafter"/>
</dbReference>
<evidence type="ECO:0000256" key="6">
    <source>
        <dbReference type="ARBA" id="ARBA00023136"/>
    </source>
</evidence>
<keyword evidence="5 7" id="KW-1133">Transmembrane helix</keyword>
<protein>
    <submittedName>
        <fullName evidence="8">Lysine transporter LysE</fullName>
    </submittedName>
</protein>
<dbReference type="Proteomes" id="UP000245629">
    <property type="component" value="Plasmid unnamed2"/>
</dbReference>
<evidence type="ECO:0000256" key="4">
    <source>
        <dbReference type="ARBA" id="ARBA00022692"/>
    </source>
</evidence>
<evidence type="ECO:0000313" key="8">
    <source>
        <dbReference type="EMBL" id="AWK89835.1"/>
    </source>
</evidence>
<organism evidence="8 9">
    <name type="scientific">Azospirillum thermophilum</name>
    <dbReference type="NCBI Taxonomy" id="2202148"/>
    <lineage>
        <taxon>Bacteria</taxon>
        <taxon>Pseudomonadati</taxon>
        <taxon>Pseudomonadota</taxon>
        <taxon>Alphaproteobacteria</taxon>
        <taxon>Rhodospirillales</taxon>
        <taxon>Azospirillaceae</taxon>
        <taxon>Azospirillum</taxon>
    </lineage>
</organism>
<geneLocation type="plasmid" evidence="8 9">
    <name>unnamed2</name>
</geneLocation>
<dbReference type="PIRSF" id="PIRSF006324">
    <property type="entry name" value="LeuE"/>
    <property type="match status" value="1"/>
</dbReference>
<dbReference type="PANTHER" id="PTHR30086:SF14">
    <property type="entry name" value="HOMOSERINE_HOMOSERINE LACTONE EFFLUX PROTEIN"/>
    <property type="match status" value="1"/>
</dbReference>
<evidence type="ECO:0000313" key="9">
    <source>
        <dbReference type="Proteomes" id="UP000245629"/>
    </source>
</evidence>
<feature type="transmembrane region" description="Helical" evidence="7">
    <location>
        <begin position="147"/>
        <end position="165"/>
    </location>
</feature>
<evidence type="ECO:0000256" key="2">
    <source>
        <dbReference type="ARBA" id="ARBA00007928"/>
    </source>
</evidence>
<feature type="transmembrane region" description="Helical" evidence="7">
    <location>
        <begin position="40"/>
        <end position="65"/>
    </location>
</feature>
<keyword evidence="8" id="KW-0614">Plasmid</keyword>
<keyword evidence="9" id="KW-1185">Reference proteome</keyword>
<evidence type="ECO:0000256" key="7">
    <source>
        <dbReference type="SAM" id="Phobius"/>
    </source>
</evidence>
<dbReference type="AlphaFoldDB" id="A0A2S2CZH6"/>
<dbReference type="GO" id="GO:0005886">
    <property type="term" value="C:plasma membrane"/>
    <property type="evidence" value="ECO:0007669"/>
    <property type="project" value="UniProtKB-SubCell"/>
</dbReference>
<feature type="transmembrane region" description="Helical" evidence="7">
    <location>
        <begin position="186"/>
        <end position="205"/>
    </location>
</feature>
<accession>A0A2S2CZH6</accession>
<comment type="subcellular location">
    <subcellularLocation>
        <location evidence="1">Cell membrane</location>
        <topology evidence="1">Multi-pass membrane protein</topology>
    </subcellularLocation>
</comment>
<feature type="transmembrane region" description="Helical" evidence="7">
    <location>
        <begin position="6"/>
        <end position="28"/>
    </location>
</feature>
<reference evidence="9" key="1">
    <citation type="submission" date="2018-05" db="EMBL/GenBank/DDBJ databases">
        <title>Azospirillum thermophila sp. nov., a novel isolated from hot spring.</title>
        <authorList>
            <person name="Zhao Z."/>
        </authorList>
    </citation>
    <scope>NUCLEOTIDE SEQUENCE [LARGE SCALE GENOMIC DNA]</scope>
    <source>
        <strain evidence="9">CFH 70021</strain>
        <plasmid evidence="9">unnamed2</plasmid>
    </source>
</reference>